<feature type="compositionally biased region" description="Basic and acidic residues" evidence="2">
    <location>
        <begin position="1801"/>
        <end position="1811"/>
    </location>
</feature>
<feature type="coiled-coil region" evidence="1">
    <location>
        <begin position="3850"/>
        <end position="3877"/>
    </location>
</feature>
<feature type="coiled-coil region" evidence="1">
    <location>
        <begin position="3119"/>
        <end position="3149"/>
    </location>
</feature>
<name>A0ABR2JJR3_9EUKA</name>
<feature type="region of interest" description="Disordered" evidence="2">
    <location>
        <begin position="1791"/>
        <end position="1811"/>
    </location>
</feature>
<feature type="coiled-coil region" evidence="1">
    <location>
        <begin position="1959"/>
        <end position="1986"/>
    </location>
</feature>
<feature type="coiled-coil region" evidence="1">
    <location>
        <begin position="547"/>
        <end position="574"/>
    </location>
</feature>
<feature type="coiled-coil region" evidence="1">
    <location>
        <begin position="617"/>
        <end position="778"/>
    </location>
</feature>
<feature type="coiled-coil region" evidence="1">
    <location>
        <begin position="3718"/>
        <end position="3784"/>
    </location>
</feature>
<feature type="region of interest" description="Disordered" evidence="2">
    <location>
        <begin position="1197"/>
        <end position="1216"/>
    </location>
</feature>
<feature type="coiled-coil region" evidence="1">
    <location>
        <begin position="1386"/>
        <end position="1427"/>
    </location>
</feature>
<feature type="coiled-coil region" evidence="1">
    <location>
        <begin position="1218"/>
        <end position="1271"/>
    </location>
</feature>
<keyword evidence="1" id="KW-0175">Coiled coil</keyword>
<feature type="region of interest" description="Disordered" evidence="2">
    <location>
        <begin position="3166"/>
        <end position="3199"/>
    </location>
</feature>
<feature type="region of interest" description="Disordered" evidence="2">
    <location>
        <begin position="3055"/>
        <end position="3084"/>
    </location>
</feature>
<feature type="coiled-coil region" evidence="1">
    <location>
        <begin position="1027"/>
        <end position="1158"/>
    </location>
</feature>
<feature type="region of interest" description="Disordered" evidence="2">
    <location>
        <begin position="2174"/>
        <end position="2204"/>
    </location>
</feature>
<feature type="coiled-coil region" evidence="1">
    <location>
        <begin position="1869"/>
        <end position="1899"/>
    </location>
</feature>
<evidence type="ECO:0000313" key="3">
    <source>
        <dbReference type="EMBL" id="KAK8878034.1"/>
    </source>
</evidence>
<feature type="coiled-coil region" evidence="1">
    <location>
        <begin position="3261"/>
        <end position="3340"/>
    </location>
</feature>
<dbReference type="PANTHER" id="PTHR23159">
    <property type="entry name" value="CENTROSOMAL PROTEIN 2"/>
    <property type="match status" value="1"/>
</dbReference>
<evidence type="ECO:0008006" key="5">
    <source>
        <dbReference type="Google" id="ProtNLM"/>
    </source>
</evidence>
<feature type="coiled-coil region" evidence="1">
    <location>
        <begin position="2349"/>
        <end position="2509"/>
    </location>
</feature>
<reference evidence="3 4" key="1">
    <citation type="submission" date="2024-04" db="EMBL/GenBank/DDBJ databases">
        <title>Tritrichomonas musculus Genome.</title>
        <authorList>
            <person name="Alves-Ferreira E."/>
            <person name="Grigg M."/>
            <person name="Lorenzi H."/>
            <person name="Galac M."/>
        </authorList>
    </citation>
    <scope>NUCLEOTIDE SEQUENCE [LARGE SCALE GENOMIC DNA]</scope>
    <source>
        <strain evidence="3 4">EAF2021</strain>
    </source>
</reference>
<dbReference type="SUPFAM" id="SSF58104">
    <property type="entry name" value="Methyl-accepting chemotaxis protein (MCP) signaling domain"/>
    <property type="match status" value="1"/>
</dbReference>
<keyword evidence="4" id="KW-1185">Reference proteome</keyword>
<sequence>MKAISIGNYVGSMGNAVLEQQNFIKKLLNTLQLIQPQSKEFTNQLNKLKEEYEEAIENQTIAAPENLAEFDSLIPQVQKDLQSIHLQLRVLKSANASSRKGQGQPDLTAIEKNKKLKQSFKEYKLESTNQITEIKSALSELKNELKNSHEVMTSIQANIQASRDELDSFKLRVPSKDDKEEMNTQVNDMQVELEAIKTVLEVMHQGTATTEDLEKMKKSQNRSVVILKNSMQNVRDEIKNIKLLKQGKIPTHIFDLIDSLEQSVNTLQDDMDGMKKDADEKSTVLTKAQQDLQSLMSEMDKLKESSIVDTSSLPINDRMSLIEDRMNVLADHQLKTVNNYNAQRSFLKYLKEDFATEIVERVSQIEKRLDENPIAESNQTLTDQKSLENDEYRHLDQKLEQMIQDLENSNIQSRSVNISGEKPDFPRTVGELRSFQKALRAQAQGDEQSVYQYIEPSNLPLVVQSIDQLLSEMYSEMYQIRDKLASEISELKESSVVETVKCLKHEVATLKRNLNQGNATVSREIELDQQWPVLRSPGKKRAPNPFVEGLKEKIQDLVEDMNNAEDQEDDDINQIKPTMGEAQAKLNNMLTICNNIIDYEEEDQIEQVTPGKMWQTINELQQKVELMNQKENELSIQTRDIQLEESNEMKEAIEELRNTSKCLKYEIKQLKEKTEVQESLNQIDEKMNSLTERINQISGNQSAAQNTINAHSTKLRQQADEIQDKLNHIEELEQTLNDFISNNAEKDHQSIESMKAELEELKDELNNISKAHDEADNTVNGQISEIHQKLKEFEEGAFFRSSSKANPVVQALQKQISDLIQQMEDSQLKDEEDTTGELRPNLSQAQEQLETVQKTLDEILAQENERINMESPTQLVKEVQNLNNRVRMLEGRKPVAYLSSGDLQGRTIEDGDSLIDSFNPQTRDIKLDPSDMENQSEFVYELKNRIEILENTVNRLCKGHQDTTDLINKRHNSLKKIKDAVNNKMTNKLDKMEDDLNHHISDHPISQAVQITAPPDSFIKSKPNPAIELLKQQIEEVIQQIQDEELEKISSSDLNESNGNLKPELNQLKEHLTRLQETLRKIQEQQIYIPTTESLQGITDAITALQEKANNQSNMIRELRSQSDIRNNEKLDQINEEIRSLKSQVKTALQNEENLTNQVQDAILPLSQKIESIERRTGISRNQHLDNENTVLERSISGFNGSSTLSPRKKKQSNMNSIEQLKNSVDALVEKMDDDKLNEEEDTTGELQNNLGQTRKDLNTLQNTITRLLNRANETDFLTNGGVTNLIRDLQQRVSKLEGEGSQHHQPVLTRDIKLDDTYDNEISQLKENVEKLNQENEEIKQIIRSLKQSQNNQTQNDQPTQQKYENIQLSEMVSNEDNNNRNGADDLIRQEISELRNQLNILNDQVNDRENKVDNLQNQLNDLIKGSTSNFFGGKSSKRKRNQAVVEMKDQVDHLLTDMSDPNIQAEAEASEELKPSMDQAQEDLEKLQSTLNNIISQPIADSTILTPEGFLKLIQENQANIQTLAKTEEVANNEIYQLRETIRCLKHEVKKVKENANLEETPTDGFSSWLASSGKPKEPNPAVLAIQDQIDILSKQLDESDLTESDTKERDLNGKVTQTQENLKSLRQALQSILDSDDNDEITPDTLVPTIRELQAKSILMNQEMENAQKSIDSLKSEIKNIKDNEAAQADSFEEKVNENIDAMRTRVEEVSANQIKTQDSCTAQLTKLKEYKSEVDQIRNDLSEVREMLSQAEDWITTTKEEQPKTREISPLVQSLEQQIDKLVQDLNKPDMQAETSNRTDLEERRSRAESQLAKLRESLRNITEVQDQPLTFSPNSIMDAIKDLQAKTRYLETVSDTQNFRTRDIQLQENNEDQINKLNENLEDMNSRIEELTENVSTHLSVVQGLKELSGEDILSRLVKVEHNLNDHISLADNEQVNPAEQVDYSTSNVSGDVINDILKKVKILSDRNEEQTNEILRLKKLTQSLDSTLEISNLSRRVAKLERDRTRTHVTPISRAPDVQERSVNPFIENINGQIDCLVQTLHDPDFQKTDQDGKLQPQITTTENELQLLRRSLDTTQKQKAEQNSVNNLYNAINDLQENALLLEDAFSAIRCMKHEIKKLKGSIQEVDKKLDEHLEENQRIVSELNAPKRRRINPAVEEVKSQIETLKQKMNHPDFSKEEENDDPNSSELSSRKRETQQHLDLLTDTLNKLLEQEEPFNLNMDTLQQMIHDMQAKMALIETQHAESIQNVLKSIKDEETNSSFMNWTPIKQSRKPNPRHEELKNQIDQLVTQMDDPSLVEDDTEGELNPAMGKAKDELQVLRDLLQHFIDADDFNPIQLMGMVQGLETRIQALEEDKQIHVQTRQINLESENKVNGLTQSFDSLKSSLDEFRERLGSAEKNEEDIQKSIEKVNKQIEELESRIHDVESQPSQIFAGFNTFKKRPINPSMEALQQRIDELMKQMNDPELQNEEDASNSKLRPTISKTETELRHLQETLKRLMEQEEPVAITPETLLEMVHQLQAQVTELDVIESHRDTDEKLEETNQNINSMNERIQSISENQIKLTDSFNSFKSRFDQFKEQTSAKENEIDDKIGDMTENINDLQSHVTEIEEHPTQYIAGFNPQQTEARPLHPAIKGIQIRIDELVKEMNDPQLKNEENELSEELQTKMSNTETELIQLKETINRLNEQEEPILVTPDNLLEMVHNLQAKVASLEVSEARRAQNDQNERLAFAHSQNQAKITDSLNNLKSNLDEFRNLLHDTNISEQEMDKNVDDLCQQIEGIQNNIAEYEGEQSPLFTQFSDNHTSKSQNPAIKAVQKRIDELINEMNHPSLQSEDNEANTRLKPSMSKAEQELIGLREKLQKLEEEDLITPYKLYDMVQSVQDRVESVENKVGDHIENHPSEWTVMPREKKASPAVHDLKQLIDELCDQIHEPILDEEDETNPQLKPSIEKAENELKGLQHKVNDLLDQQDKPTVLTPDSLYGTMLDLQSSIAKVRKEQIRQGVQERAIKLEQQNEEASGPNSHKISELENDVESLKSTVAQLRSEMRNVNNLQSPTREYKNLRRDFSSNPPKTEEELASYIERLERVAEGFDRNIIVAQGEIKKVGQIKNQLKEDSDFAKNLQNEIKKQSSAIHCIKHELKSLKLNSSSNPIMSRSINLEAEDDNEKRSNSRLRRRNLSQSNLNDESVQELQDRLSRLENKVDSFKPHYVGFNESGNLSDANKTASIEALSSHINKFVERSIQPQSSDEDVEKLQPDIENAQVQLRELKGKLDDVLNEQAEIERTKITPQRLNEALLDVRQEVEKTQNDINEINDKIETLDENQERTAESFNDFKTDIEKLPKFTQEVLDYINTVPAEFTQIQDEVRGLKEALAERDETISSMKLELAQKIEKVNHELGCVKHEVKNLKSQVPEIKSDIKSVQEDVNNHSNEITNLHDKDSSITQTIEEMKEEHSQAQEKNSQQFNDINDKLSSATTEIEVMKSTNSQVQKQNEQQFNQIREQQNQQFNELKDELSSTKQTIEEMKEENAQVHEKNAIEFQNIKDSLASITQTIEEMKSEFSQAEEQNSQQFNDINDKLSSATTEVEVMKSTNAQVQKQNEQQFNQIREQQTQQYNEVKDELSSIKQTIEEMKQENAQTIEDMKSEYNDKLEKMNQSNEQALKELENKQASLSDQLNENIRTTASSIDKLNSDVSRYHEEADRNTETLNNLVNQRNEDQKKVESMKDDVESLKTNTDKLTEEIANLKAEIKEHEEAAKQQRDNEKAKLTNVINEHSKSIGYTQKVIGKHEKHLKALMEKQKGMEDLIQTTDPVSKDDFQKLEMKYDKLIEQIHSNISVIANGQQSQQESFKKEINNLSQNNSELQSEGSLTGAHHKEGLDDLTKKMAKIFKHVKSQDEKINKLRTDVDGLLNA</sequence>
<feature type="coiled-coil region" evidence="1">
    <location>
        <begin position="257"/>
        <end position="305"/>
    </location>
</feature>
<protein>
    <recommendedName>
        <fullName evidence="5">Viral A-type inclusion protein</fullName>
    </recommendedName>
</protein>
<dbReference type="Proteomes" id="UP001470230">
    <property type="component" value="Unassembled WGS sequence"/>
</dbReference>
<feature type="compositionally biased region" description="Polar residues" evidence="2">
    <location>
        <begin position="1197"/>
        <end position="1206"/>
    </location>
</feature>
<evidence type="ECO:0000313" key="4">
    <source>
        <dbReference type="Proteomes" id="UP001470230"/>
    </source>
</evidence>
<dbReference type="Gene3D" id="1.20.58.60">
    <property type="match status" value="1"/>
</dbReference>
<feature type="coiled-coil region" evidence="1">
    <location>
        <begin position="124"/>
        <end position="199"/>
    </location>
</feature>
<feature type="coiled-coil region" evidence="1">
    <location>
        <begin position="3401"/>
        <end position="3692"/>
    </location>
</feature>
<feature type="coiled-coil region" evidence="1">
    <location>
        <begin position="1316"/>
        <end position="1353"/>
    </location>
</feature>
<feature type="coiled-coil region" evidence="1">
    <location>
        <begin position="2540"/>
        <end position="2567"/>
    </location>
</feature>
<feature type="coiled-coil region" evidence="1">
    <location>
        <begin position="2662"/>
        <end position="2696"/>
    </location>
</feature>
<feature type="coiled-coil region" evidence="1">
    <location>
        <begin position="809"/>
        <end position="862"/>
    </location>
</feature>
<dbReference type="Gene3D" id="1.10.287.950">
    <property type="entry name" value="Methyl-accepting chemotaxis protein"/>
    <property type="match status" value="1"/>
</dbReference>
<evidence type="ECO:0000256" key="2">
    <source>
        <dbReference type="SAM" id="MobiDB-lite"/>
    </source>
</evidence>
<feature type="coiled-coil region" evidence="1">
    <location>
        <begin position="2752"/>
        <end position="2800"/>
    </location>
</feature>
<feature type="region of interest" description="Disordered" evidence="2">
    <location>
        <begin position="1600"/>
        <end position="1619"/>
    </location>
</feature>
<dbReference type="PANTHER" id="PTHR23159:SF31">
    <property type="entry name" value="CENTROSOME-ASSOCIATED PROTEIN CEP250 ISOFORM X1"/>
    <property type="match status" value="1"/>
</dbReference>
<comment type="caution">
    <text evidence="3">The sequence shown here is derived from an EMBL/GenBank/DDBJ whole genome shotgun (WGS) entry which is preliminary data.</text>
</comment>
<organism evidence="3 4">
    <name type="scientific">Tritrichomonas musculus</name>
    <dbReference type="NCBI Taxonomy" id="1915356"/>
    <lineage>
        <taxon>Eukaryota</taxon>
        <taxon>Metamonada</taxon>
        <taxon>Parabasalia</taxon>
        <taxon>Tritrichomonadida</taxon>
        <taxon>Tritrichomonadidae</taxon>
        <taxon>Tritrichomonas</taxon>
    </lineage>
</organism>
<feature type="compositionally biased region" description="Basic and acidic residues" evidence="2">
    <location>
        <begin position="3067"/>
        <end position="3076"/>
    </location>
</feature>
<proteinExistence type="predicted"/>
<evidence type="ECO:0000256" key="1">
    <source>
        <dbReference type="SAM" id="Coils"/>
    </source>
</evidence>
<feature type="compositionally biased region" description="Polar residues" evidence="2">
    <location>
        <begin position="3055"/>
        <end position="3066"/>
    </location>
</feature>
<dbReference type="EMBL" id="JAPFFF010000011">
    <property type="protein sequence ID" value="KAK8878034.1"/>
    <property type="molecule type" value="Genomic_DNA"/>
</dbReference>
<gene>
    <name evidence="3" type="ORF">M9Y10_004797</name>
</gene>
<accession>A0ABR2JJR3</accession>
<feature type="region of interest" description="Disordered" evidence="2">
    <location>
        <begin position="3021"/>
        <end position="3042"/>
    </location>
</feature>
<feature type="coiled-coil region" evidence="1">
    <location>
        <begin position="2065"/>
        <end position="2150"/>
    </location>
</feature>